<gene>
    <name evidence="2" type="ORF">ENJ42_09685</name>
</gene>
<accession>A0A7C5QT06</accession>
<keyword evidence="2" id="KW-0378">Hydrolase</keyword>
<dbReference type="Gene3D" id="3.60.110.10">
    <property type="entry name" value="Carbon-nitrogen hydrolase"/>
    <property type="match status" value="1"/>
</dbReference>
<dbReference type="Pfam" id="PF00795">
    <property type="entry name" value="CN_hydrolase"/>
    <property type="match status" value="1"/>
</dbReference>
<dbReference type="PROSITE" id="PS50263">
    <property type="entry name" value="CN_HYDROLASE"/>
    <property type="match status" value="1"/>
</dbReference>
<reference evidence="2" key="1">
    <citation type="journal article" date="2020" name="mSystems">
        <title>Genome- and Community-Level Interaction Insights into Carbon Utilization and Element Cycling Functions of Hydrothermarchaeota in Hydrothermal Sediment.</title>
        <authorList>
            <person name="Zhou Z."/>
            <person name="Liu Y."/>
            <person name="Xu W."/>
            <person name="Pan J."/>
            <person name="Luo Z.H."/>
            <person name="Li M."/>
        </authorList>
    </citation>
    <scope>NUCLEOTIDE SEQUENCE [LARGE SCALE GENOMIC DNA]</scope>
    <source>
        <strain evidence="2">HyVt-485</strain>
    </source>
</reference>
<dbReference type="GO" id="GO:0016787">
    <property type="term" value="F:hydrolase activity"/>
    <property type="evidence" value="ECO:0007669"/>
    <property type="project" value="UniProtKB-KW"/>
</dbReference>
<dbReference type="Proteomes" id="UP000885830">
    <property type="component" value="Unassembled WGS sequence"/>
</dbReference>
<comment type="caution">
    <text evidence="2">The sequence shown here is derived from an EMBL/GenBank/DDBJ whole genome shotgun (WGS) entry which is preliminary data.</text>
</comment>
<dbReference type="PANTHER" id="PTHR23088:SF27">
    <property type="entry name" value="DEAMINATED GLUTATHIONE AMIDASE"/>
    <property type="match status" value="1"/>
</dbReference>
<proteinExistence type="predicted"/>
<evidence type="ECO:0000259" key="1">
    <source>
        <dbReference type="PROSITE" id="PS50263"/>
    </source>
</evidence>
<organism evidence="2">
    <name type="scientific">Hellea balneolensis</name>
    <dbReference type="NCBI Taxonomy" id="287478"/>
    <lineage>
        <taxon>Bacteria</taxon>
        <taxon>Pseudomonadati</taxon>
        <taxon>Pseudomonadota</taxon>
        <taxon>Alphaproteobacteria</taxon>
        <taxon>Maricaulales</taxon>
        <taxon>Robiginitomaculaceae</taxon>
        <taxon>Hellea</taxon>
    </lineage>
</organism>
<name>A0A7C5QT06_9PROT</name>
<feature type="domain" description="CN hydrolase" evidence="1">
    <location>
        <begin position="1"/>
        <end position="143"/>
    </location>
</feature>
<dbReference type="SUPFAM" id="SSF56317">
    <property type="entry name" value="Carbon-nitrogen hydrolase"/>
    <property type="match status" value="1"/>
</dbReference>
<dbReference type="InterPro" id="IPR003010">
    <property type="entry name" value="C-N_Hydrolase"/>
</dbReference>
<feature type="non-terminal residue" evidence="2">
    <location>
        <position position="143"/>
    </location>
</feature>
<evidence type="ECO:0000313" key="2">
    <source>
        <dbReference type="EMBL" id="HHL43879.1"/>
    </source>
</evidence>
<dbReference type="EMBL" id="DRMJ01000508">
    <property type="protein sequence ID" value="HHL43879.1"/>
    <property type="molecule type" value="Genomic_DNA"/>
</dbReference>
<dbReference type="AlphaFoldDB" id="A0A7C5QT06"/>
<dbReference type="PANTHER" id="PTHR23088">
    <property type="entry name" value="NITRILASE-RELATED"/>
    <property type="match status" value="1"/>
</dbReference>
<dbReference type="InterPro" id="IPR036526">
    <property type="entry name" value="C-N_Hydrolase_sf"/>
</dbReference>
<protein>
    <submittedName>
        <fullName evidence="2">Carbon-nitrogen hydrolase family protein</fullName>
    </submittedName>
</protein>
<sequence length="143" mass="15392">MKTACIQLSNTSDISVNLAHAVDLIREARKAGAECIATPENTLIMTSNTKTLFANIRAEAETEAVQMFGALAQELGIYLLVGSMAIRLANGKAANRSFLYSPDGAIAGRYDKIHLFDVDINESETWRESANYQAGTTPALAPV</sequence>